<keyword evidence="4" id="KW-0788">Thiol protease</keyword>
<evidence type="ECO:0000256" key="2">
    <source>
        <dbReference type="ARBA" id="ARBA00022670"/>
    </source>
</evidence>
<dbReference type="InterPro" id="IPR038765">
    <property type="entry name" value="Papain-like_cys_pep_sf"/>
</dbReference>
<feature type="chain" id="PRO_5026761404" evidence="6">
    <location>
        <begin position="21"/>
        <end position="308"/>
    </location>
</feature>
<comment type="similarity">
    <text evidence="1">Belongs to the peptidase C40 family.</text>
</comment>
<feature type="domain" description="NlpC/P60" evidence="7">
    <location>
        <begin position="61"/>
        <end position="185"/>
    </location>
</feature>
<protein>
    <submittedName>
        <fullName evidence="8">C40 family peptidase</fullName>
    </submittedName>
</protein>
<evidence type="ECO:0000256" key="3">
    <source>
        <dbReference type="ARBA" id="ARBA00022801"/>
    </source>
</evidence>
<dbReference type="EMBL" id="CP054143">
    <property type="protein sequence ID" value="QKJ67366.1"/>
    <property type="molecule type" value="Genomic_DNA"/>
</dbReference>
<dbReference type="RefSeq" id="WP_173533868.1">
    <property type="nucleotide sequence ID" value="NZ_CP054143.1"/>
</dbReference>
<accession>A0A6M8SUX7</accession>
<dbReference type="Proteomes" id="UP000504844">
    <property type="component" value="Chromosome"/>
</dbReference>
<proteinExistence type="inferred from homology"/>
<evidence type="ECO:0000259" key="7">
    <source>
        <dbReference type="PROSITE" id="PS51935"/>
    </source>
</evidence>
<dbReference type="PANTHER" id="PTHR47053:SF1">
    <property type="entry name" value="MUREIN DD-ENDOPEPTIDASE MEPH-RELATED"/>
    <property type="match status" value="1"/>
</dbReference>
<feature type="compositionally biased region" description="Low complexity" evidence="5">
    <location>
        <begin position="293"/>
        <end position="308"/>
    </location>
</feature>
<keyword evidence="3" id="KW-0378">Hydrolase</keyword>
<feature type="compositionally biased region" description="Polar residues" evidence="5">
    <location>
        <begin position="247"/>
        <end position="267"/>
    </location>
</feature>
<reference evidence="8 9" key="1">
    <citation type="submission" date="2020-05" db="EMBL/GenBank/DDBJ databases">
        <title>Complete genome sequence of Deefgea sp. D17.</title>
        <authorList>
            <person name="Bae J.-W."/>
            <person name="Han J.E."/>
        </authorList>
    </citation>
    <scope>NUCLEOTIDE SEQUENCE [LARGE SCALE GENOMIC DNA]</scope>
    <source>
        <strain evidence="8 9">D17</strain>
    </source>
</reference>
<evidence type="ECO:0000256" key="5">
    <source>
        <dbReference type="SAM" id="MobiDB-lite"/>
    </source>
</evidence>
<sequence>MKWIIILTTLFSLSALPAYADEEMPVGEVATPSSWGANKPSSNTASKAKRNKKSAEKQADYTPAQDLLLSAMSLIGVKYTWGGNTPESGLDCSGFIRYVFQNSMNLTLPRTAFEMAQKGKTIDKSELKPGDLVFFNTLGRTFSHVGIYLGDNRFIHSPRAGRSVEVANMGINYWTTRFTGARRIADAGNTEGLNVNAMLAASSNENKRSAVATKSASTSSKRVCKKVITGKGKNKKTVTQCSTVTSKPSTVQARKSTKTQKSATTRKVSSKKVTANKNVAKKPANKTPRKVAPKTSTAKPKATTQTKK</sequence>
<feature type="region of interest" description="Disordered" evidence="5">
    <location>
        <begin position="203"/>
        <end position="222"/>
    </location>
</feature>
<dbReference type="GO" id="GO:0008234">
    <property type="term" value="F:cysteine-type peptidase activity"/>
    <property type="evidence" value="ECO:0007669"/>
    <property type="project" value="UniProtKB-KW"/>
</dbReference>
<gene>
    <name evidence="8" type="ORF">HQN60_12005</name>
</gene>
<feature type="region of interest" description="Disordered" evidence="5">
    <location>
        <begin position="29"/>
        <end position="59"/>
    </location>
</feature>
<keyword evidence="6" id="KW-0732">Signal</keyword>
<keyword evidence="2" id="KW-0645">Protease</keyword>
<evidence type="ECO:0000256" key="6">
    <source>
        <dbReference type="SAM" id="SignalP"/>
    </source>
</evidence>
<dbReference type="Gene3D" id="3.90.1720.10">
    <property type="entry name" value="endopeptidase domain like (from Nostoc punctiforme)"/>
    <property type="match status" value="1"/>
</dbReference>
<feature type="compositionally biased region" description="Low complexity" evidence="5">
    <location>
        <begin position="209"/>
        <end position="222"/>
    </location>
</feature>
<feature type="signal peptide" evidence="6">
    <location>
        <begin position="1"/>
        <end position="20"/>
    </location>
</feature>
<feature type="region of interest" description="Disordered" evidence="5">
    <location>
        <begin position="247"/>
        <end position="308"/>
    </location>
</feature>
<dbReference type="InterPro" id="IPR051202">
    <property type="entry name" value="Peptidase_C40"/>
</dbReference>
<feature type="compositionally biased region" description="Polar residues" evidence="5">
    <location>
        <begin position="31"/>
        <end position="46"/>
    </location>
</feature>
<dbReference type="AlphaFoldDB" id="A0A6M8SUX7"/>
<evidence type="ECO:0000313" key="9">
    <source>
        <dbReference type="Proteomes" id="UP000504844"/>
    </source>
</evidence>
<name>A0A6M8SUX7_9NEIS</name>
<dbReference type="InterPro" id="IPR000064">
    <property type="entry name" value="NLP_P60_dom"/>
</dbReference>
<dbReference type="PROSITE" id="PS51935">
    <property type="entry name" value="NLPC_P60"/>
    <property type="match status" value="1"/>
</dbReference>
<organism evidence="8 9">
    <name type="scientific">Deefgea piscis</name>
    <dbReference type="NCBI Taxonomy" id="2739061"/>
    <lineage>
        <taxon>Bacteria</taxon>
        <taxon>Pseudomonadati</taxon>
        <taxon>Pseudomonadota</taxon>
        <taxon>Betaproteobacteria</taxon>
        <taxon>Neisseriales</taxon>
        <taxon>Chitinibacteraceae</taxon>
        <taxon>Deefgea</taxon>
    </lineage>
</organism>
<dbReference type="SUPFAM" id="SSF54001">
    <property type="entry name" value="Cysteine proteinases"/>
    <property type="match status" value="1"/>
</dbReference>
<dbReference type="GO" id="GO:0006508">
    <property type="term" value="P:proteolysis"/>
    <property type="evidence" value="ECO:0007669"/>
    <property type="project" value="UniProtKB-KW"/>
</dbReference>
<keyword evidence="9" id="KW-1185">Reference proteome</keyword>
<evidence type="ECO:0000256" key="1">
    <source>
        <dbReference type="ARBA" id="ARBA00007074"/>
    </source>
</evidence>
<evidence type="ECO:0000313" key="8">
    <source>
        <dbReference type="EMBL" id="QKJ67366.1"/>
    </source>
</evidence>
<evidence type="ECO:0000256" key="4">
    <source>
        <dbReference type="ARBA" id="ARBA00022807"/>
    </source>
</evidence>
<dbReference type="KEGG" id="dee:HQN60_12005"/>
<dbReference type="Pfam" id="PF00877">
    <property type="entry name" value="NLPC_P60"/>
    <property type="match status" value="1"/>
</dbReference>
<feature type="compositionally biased region" description="Basic residues" evidence="5">
    <location>
        <begin position="279"/>
        <end position="292"/>
    </location>
</feature>
<dbReference type="PANTHER" id="PTHR47053">
    <property type="entry name" value="MUREIN DD-ENDOPEPTIDASE MEPH-RELATED"/>
    <property type="match status" value="1"/>
</dbReference>